<dbReference type="Pfam" id="PF00482">
    <property type="entry name" value="T2SSF"/>
    <property type="match status" value="1"/>
</dbReference>
<evidence type="ECO:0000313" key="8">
    <source>
        <dbReference type="EMBL" id="WFN37717.1"/>
    </source>
</evidence>
<dbReference type="PANTHER" id="PTHR35402:SF1">
    <property type="entry name" value="TYPE II SECRETION SYSTEM PROTEIN GSPF DOMAIN-CONTAINING PROTEIN"/>
    <property type="match status" value="1"/>
</dbReference>
<dbReference type="Proteomes" id="UP001218895">
    <property type="component" value="Chromosome"/>
</dbReference>
<dbReference type="RefSeq" id="WP_278100557.1">
    <property type="nucleotide sequence ID" value="NZ_CP091092.1"/>
</dbReference>
<sequence>MNSYERFCFNLLGERVQKKRDDYSSLRNEMLKARMKISFEAYLSTAYVSSVFAGFFMAAIIGMITFIFRLPELIVYRGNLPDIFYELSQFSLIIGTILTIIISLIIFGGITYAIFLVYPSILSSDRKRNIDATLPYAINYITAMSTAGITPAEVFKLLGESEIYGESAVEARYITREVEIFGKDLLEALRTAGQYTPSDRMRDFLQGCVASISSGSNLTEYFRNKSEQYTRENRLEQKTFLETLGLISESYVTALVAGTLFLIILQSIMSSISGDSNPVFLYAVIYGIIPLGSIMFVILIDSMTPEA</sequence>
<evidence type="ECO:0000313" key="9">
    <source>
        <dbReference type="Proteomes" id="UP001218895"/>
    </source>
</evidence>
<keyword evidence="9" id="KW-1185">Reference proteome</keyword>
<dbReference type="GO" id="GO:0005886">
    <property type="term" value="C:plasma membrane"/>
    <property type="evidence" value="ECO:0007669"/>
    <property type="project" value="UniProtKB-SubCell"/>
</dbReference>
<dbReference type="InterPro" id="IPR056569">
    <property type="entry name" value="ArlJ-like"/>
</dbReference>
<comment type="subcellular location">
    <subcellularLocation>
        <location evidence="1">Cell membrane</location>
        <topology evidence="1">Multi-pass membrane protein</topology>
    </subcellularLocation>
</comment>
<name>A0AAF0FQH2_9EURY</name>
<dbReference type="PANTHER" id="PTHR35402">
    <property type="entry name" value="INTEGRAL MEMBRANE PROTEIN-RELATED"/>
    <property type="match status" value="1"/>
</dbReference>
<proteinExistence type="predicted"/>
<dbReference type="GeneID" id="79949702"/>
<dbReference type="EMBL" id="CP091092">
    <property type="protein sequence ID" value="WFN37717.1"/>
    <property type="molecule type" value="Genomic_DNA"/>
</dbReference>
<protein>
    <submittedName>
        <fullName evidence="8">Type II secretion system F family protein</fullName>
    </submittedName>
</protein>
<evidence type="ECO:0000256" key="2">
    <source>
        <dbReference type="ARBA" id="ARBA00022475"/>
    </source>
</evidence>
<keyword evidence="5 6" id="KW-0472">Membrane</keyword>
<feature type="transmembrane region" description="Helical" evidence="6">
    <location>
        <begin position="41"/>
        <end position="70"/>
    </location>
</feature>
<dbReference type="InterPro" id="IPR018076">
    <property type="entry name" value="T2SS_GspF_dom"/>
</dbReference>
<evidence type="ECO:0000256" key="4">
    <source>
        <dbReference type="ARBA" id="ARBA00022989"/>
    </source>
</evidence>
<dbReference type="AlphaFoldDB" id="A0AAF0FQH2"/>
<gene>
    <name evidence="8" type="ORF">L1994_04850</name>
</gene>
<evidence type="ECO:0000256" key="3">
    <source>
        <dbReference type="ARBA" id="ARBA00022692"/>
    </source>
</evidence>
<feature type="transmembrane region" description="Helical" evidence="6">
    <location>
        <begin position="90"/>
        <end position="118"/>
    </location>
</feature>
<evidence type="ECO:0000256" key="6">
    <source>
        <dbReference type="SAM" id="Phobius"/>
    </source>
</evidence>
<evidence type="ECO:0000259" key="7">
    <source>
        <dbReference type="Pfam" id="PF00482"/>
    </source>
</evidence>
<keyword evidence="4 6" id="KW-1133">Transmembrane helix</keyword>
<evidence type="ECO:0000256" key="5">
    <source>
        <dbReference type="ARBA" id="ARBA00023136"/>
    </source>
</evidence>
<keyword evidence="3 6" id="KW-0812">Transmembrane</keyword>
<feature type="domain" description="Type II secretion system protein GspF" evidence="7">
    <location>
        <begin position="138"/>
        <end position="265"/>
    </location>
</feature>
<evidence type="ECO:0000256" key="1">
    <source>
        <dbReference type="ARBA" id="ARBA00004651"/>
    </source>
</evidence>
<feature type="transmembrane region" description="Helical" evidence="6">
    <location>
        <begin position="251"/>
        <end position="273"/>
    </location>
</feature>
<dbReference type="KEGG" id="manq:L1994_04850"/>
<accession>A0AAF0FQH2</accession>
<feature type="transmembrane region" description="Helical" evidence="6">
    <location>
        <begin position="279"/>
        <end position="300"/>
    </location>
</feature>
<reference evidence="8" key="1">
    <citation type="submission" date="2022-01" db="EMBL/GenBank/DDBJ databases">
        <title>Complete genome of Methanomicrobium antiquum DSM 21220.</title>
        <authorList>
            <person name="Chen S.-C."/>
            <person name="You Y.-T."/>
            <person name="Zhou Y.-Z."/>
            <person name="Lai M.-C."/>
        </authorList>
    </citation>
    <scope>NUCLEOTIDE SEQUENCE</scope>
    <source>
        <strain evidence="8">DSM 21220</strain>
    </source>
</reference>
<keyword evidence="2" id="KW-1003">Cell membrane</keyword>
<organism evidence="8 9">
    <name type="scientific">Methanomicrobium antiquum</name>
    <dbReference type="NCBI Taxonomy" id="487686"/>
    <lineage>
        <taxon>Archaea</taxon>
        <taxon>Methanobacteriati</taxon>
        <taxon>Methanobacteriota</taxon>
        <taxon>Stenosarchaea group</taxon>
        <taxon>Methanomicrobia</taxon>
        <taxon>Methanomicrobiales</taxon>
        <taxon>Methanomicrobiaceae</taxon>
        <taxon>Methanomicrobium</taxon>
    </lineage>
</organism>